<name>A0ABS8AB72_9BACT</name>
<accession>A0ABS8AB72</accession>
<dbReference type="EMBL" id="JAJADQ010000004">
    <property type="protein sequence ID" value="MCB2377635.1"/>
    <property type="molecule type" value="Genomic_DNA"/>
</dbReference>
<evidence type="ECO:0000313" key="4">
    <source>
        <dbReference type="Proteomes" id="UP001165297"/>
    </source>
</evidence>
<evidence type="ECO:0000313" key="3">
    <source>
        <dbReference type="EMBL" id="MCB2377635.1"/>
    </source>
</evidence>
<protein>
    <submittedName>
        <fullName evidence="3">DinB family protein</fullName>
    </submittedName>
</protein>
<keyword evidence="2" id="KW-0479">Metal-binding</keyword>
<dbReference type="Gene3D" id="1.20.120.450">
    <property type="entry name" value="dinb family like domain"/>
    <property type="match status" value="1"/>
</dbReference>
<evidence type="ECO:0000256" key="2">
    <source>
        <dbReference type="ARBA" id="ARBA00022723"/>
    </source>
</evidence>
<comment type="similarity">
    <text evidence="1">Belongs to the DinB family.</text>
</comment>
<comment type="caution">
    <text evidence="3">The sequence shown here is derived from an EMBL/GenBank/DDBJ whole genome shotgun (WGS) entry which is preliminary data.</text>
</comment>
<dbReference type="InterPro" id="IPR034660">
    <property type="entry name" value="DinB/YfiT-like"/>
</dbReference>
<dbReference type="RefSeq" id="WP_226184821.1">
    <property type="nucleotide sequence ID" value="NZ_JAJADQ010000004.1"/>
</dbReference>
<keyword evidence="4" id="KW-1185">Reference proteome</keyword>
<dbReference type="InterPro" id="IPR007837">
    <property type="entry name" value="DinB"/>
</dbReference>
<dbReference type="Pfam" id="PF05163">
    <property type="entry name" value="DinB"/>
    <property type="match status" value="1"/>
</dbReference>
<dbReference type="Proteomes" id="UP001165297">
    <property type="component" value="Unassembled WGS sequence"/>
</dbReference>
<sequence length="166" mass="18458">MYCSVSDFVTDWQYESEATAKILTALTDESLAQPVDPEGRTLGSIAWHVVQTLTEMPHTAGLTQEDSLHGQPMPNNATLLASTYQSLAQQVVTEVTNRWSDAQLLDEVPMYGDTWTKRTVLSVLIRHQAHHRGQLTVLMRQASLRVPGVYGPAREEWAEMGVPAPQ</sequence>
<organism evidence="3 4">
    <name type="scientific">Hymenobacter nitidus</name>
    <dbReference type="NCBI Taxonomy" id="2880929"/>
    <lineage>
        <taxon>Bacteria</taxon>
        <taxon>Pseudomonadati</taxon>
        <taxon>Bacteroidota</taxon>
        <taxon>Cytophagia</taxon>
        <taxon>Cytophagales</taxon>
        <taxon>Hymenobacteraceae</taxon>
        <taxon>Hymenobacter</taxon>
    </lineage>
</organism>
<gene>
    <name evidence="3" type="ORF">LGH70_08580</name>
</gene>
<reference evidence="3" key="1">
    <citation type="submission" date="2021-10" db="EMBL/GenBank/DDBJ databases">
        <authorList>
            <person name="Dean J.D."/>
            <person name="Kim M.K."/>
            <person name="Newey C.N."/>
            <person name="Stoker T.S."/>
            <person name="Thompson D.W."/>
            <person name="Grose J.H."/>
        </authorList>
    </citation>
    <scope>NUCLEOTIDE SEQUENCE</scope>
    <source>
        <strain evidence="3">BT635</strain>
    </source>
</reference>
<dbReference type="SUPFAM" id="SSF109854">
    <property type="entry name" value="DinB/YfiT-like putative metalloenzymes"/>
    <property type="match status" value="1"/>
</dbReference>
<evidence type="ECO:0000256" key="1">
    <source>
        <dbReference type="ARBA" id="ARBA00008635"/>
    </source>
</evidence>
<proteinExistence type="inferred from homology"/>